<comment type="catalytic activity">
    <reaction evidence="4 7">
        <text>uridine(38/39/40) in tRNA = pseudouridine(38/39/40) in tRNA</text>
        <dbReference type="Rhea" id="RHEA:22376"/>
        <dbReference type="Rhea" id="RHEA-COMP:10085"/>
        <dbReference type="Rhea" id="RHEA-COMP:10087"/>
        <dbReference type="ChEBI" id="CHEBI:65314"/>
        <dbReference type="ChEBI" id="CHEBI:65315"/>
        <dbReference type="EC" id="5.4.99.12"/>
    </reaction>
</comment>
<gene>
    <name evidence="4 9" type="primary">truA</name>
    <name evidence="9" type="ORF">FKG95_01315</name>
</gene>
<feature type="binding site" evidence="4 6">
    <location>
        <position position="111"/>
    </location>
    <ligand>
        <name>substrate</name>
    </ligand>
</feature>
<organism evidence="9 10">
    <name type="scientific">Denitrobaculum tricleocarpae</name>
    <dbReference type="NCBI Taxonomy" id="2591009"/>
    <lineage>
        <taxon>Bacteria</taxon>
        <taxon>Pseudomonadati</taxon>
        <taxon>Pseudomonadota</taxon>
        <taxon>Alphaproteobacteria</taxon>
        <taxon>Rhodospirillales</taxon>
        <taxon>Rhodospirillaceae</taxon>
        <taxon>Denitrobaculum</taxon>
    </lineage>
</organism>
<evidence type="ECO:0000256" key="3">
    <source>
        <dbReference type="ARBA" id="ARBA00023235"/>
    </source>
</evidence>
<comment type="caution">
    <text evidence="4">Lacks conserved residue(s) required for the propagation of feature annotation.</text>
</comment>
<protein>
    <recommendedName>
        <fullName evidence="4">tRNA pseudouridine synthase A</fullName>
        <ecNumber evidence="4">5.4.99.12</ecNumber>
    </recommendedName>
    <alternativeName>
        <fullName evidence="4">tRNA pseudouridine(38-40) synthase</fullName>
    </alternativeName>
    <alternativeName>
        <fullName evidence="4">tRNA pseudouridylate synthase I</fullName>
    </alternativeName>
    <alternativeName>
        <fullName evidence="4">tRNA-uridine isomerase I</fullName>
    </alternativeName>
</protein>
<evidence type="ECO:0000256" key="4">
    <source>
        <dbReference type="HAMAP-Rule" id="MF_00171"/>
    </source>
</evidence>
<reference evidence="9 10" key="1">
    <citation type="submission" date="2019-06" db="EMBL/GenBank/DDBJ databases">
        <title>Whole genome sequence for Rhodospirillaceae sp. R148.</title>
        <authorList>
            <person name="Wang G."/>
        </authorList>
    </citation>
    <scope>NUCLEOTIDE SEQUENCE [LARGE SCALE GENOMIC DNA]</scope>
    <source>
        <strain evidence="9 10">R148</strain>
    </source>
</reference>
<evidence type="ECO:0000313" key="10">
    <source>
        <dbReference type="Proteomes" id="UP000315252"/>
    </source>
</evidence>
<dbReference type="FunFam" id="3.30.70.580:FF:000001">
    <property type="entry name" value="tRNA pseudouridine synthase A"/>
    <property type="match status" value="1"/>
</dbReference>
<dbReference type="Gene3D" id="3.30.70.580">
    <property type="entry name" value="Pseudouridine synthase I, catalytic domain, N-terminal subdomain"/>
    <property type="match status" value="1"/>
</dbReference>
<dbReference type="GO" id="GO:0160147">
    <property type="term" value="F:tRNA pseudouridine(38-40) synthase activity"/>
    <property type="evidence" value="ECO:0007669"/>
    <property type="project" value="UniProtKB-EC"/>
</dbReference>
<dbReference type="CDD" id="cd02570">
    <property type="entry name" value="PseudoU_synth_EcTruA"/>
    <property type="match status" value="1"/>
</dbReference>
<accession>A0A545U1D3</accession>
<dbReference type="Pfam" id="PF01416">
    <property type="entry name" value="PseudoU_synth_1"/>
    <property type="match status" value="2"/>
</dbReference>
<feature type="domain" description="Pseudouridine synthase I TruA alpha/beta" evidence="8">
    <location>
        <begin position="144"/>
        <end position="246"/>
    </location>
</feature>
<evidence type="ECO:0000256" key="1">
    <source>
        <dbReference type="ARBA" id="ARBA00009375"/>
    </source>
</evidence>
<evidence type="ECO:0000313" key="9">
    <source>
        <dbReference type="EMBL" id="TQV83268.1"/>
    </source>
</evidence>
<dbReference type="HAMAP" id="MF_00171">
    <property type="entry name" value="TruA"/>
    <property type="match status" value="1"/>
</dbReference>
<dbReference type="GO" id="GO:0031119">
    <property type="term" value="P:tRNA pseudouridine synthesis"/>
    <property type="evidence" value="ECO:0007669"/>
    <property type="project" value="UniProtKB-UniRule"/>
</dbReference>
<dbReference type="InterPro" id="IPR001406">
    <property type="entry name" value="PsdUridine_synth_TruA"/>
</dbReference>
<dbReference type="InterPro" id="IPR020095">
    <property type="entry name" value="PsdUridine_synth_TruA_C"/>
</dbReference>
<comment type="caution">
    <text evidence="9">The sequence shown here is derived from an EMBL/GenBank/DDBJ whole genome shotgun (WGS) entry which is preliminary data.</text>
</comment>
<dbReference type="Proteomes" id="UP000315252">
    <property type="component" value="Unassembled WGS sequence"/>
</dbReference>
<evidence type="ECO:0000256" key="6">
    <source>
        <dbReference type="PIRSR" id="PIRSR001430-2"/>
    </source>
</evidence>
<feature type="domain" description="Pseudouridine synthase I TruA alpha/beta" evidence="8">
    <location>
        <begin position="8"/>
        <end position="104"/>
    </location>
</feature>
<dbReference type="PANTHER" id="PTHR11142">
    <property type="entry name" value="PSEUDOURIDYLATE SYNTHASE"/>
    <property type="match status" value="1"/>
</dbReference>
<comment type="function">
    <text evidence="4">Formation of pseudouridine at positions 38, 39 and 40 in the anticodon stem and loop of transfer RNAs.</text>
</comment>
<dbReference type="InterPro" id="IPR020103">
    <property type="entry name" value="PsdUridine_synth_cat_dom_sf"/>
</dbReference>
<comment type="similarity">
    <text evidence="1 4 7">Belongs to the tRNA pseudouridine synthase TruA family.</text>
</comment>
<dbReference type="PIRSF" id="PIRSF001430">
    <property type="entry name" value="tRNA_psdUrid_synth"/>
    <property type="match status" value="1"/>
</dbReference>
<dbReference type="SUPFAM" id="SSF55120">
    <property type="entry name" value="Pseudouridine synthase"/>
    <property type="match status" value="1"/>
</dbReference>
<comment type="subunit">
    <text evidence="4">Homodimer.</text>
</comment>
<dbReference type="GO" id="GO:0003723">
    <property type="term" value="F:RNA binding"/>
    <property type="evidence" value="ECO:0007669"/>
    <property type="project" value="InterPro"/>
</dbReference>
<evidence type="ECO:0000256" key="7">
    <source>
        <dbReference type="RuleBase" id="RU003792"/>
    </source>
</evidence>
<evidence type="ECO:0000256" key="2">
    <source>
        <dbReference type="ARBA" id="ARBA00022694"/>
    </source>
</evidence>
<evidence type="ECO:0000259" key="8">
    <source>
        <dbReference type="Pfam" id="PF01416"/>
    </source>
</evidence>
<dbReference type="PANTHER" id="PTHR11142:SF0">
    <property type="entry name" value="TRNA PSEUDOURIDINE SYNTHASE-LIKE 1"/>
    <property type="match status" value="1"/>
</dbReference>
<sequence>MTRYKLVVEYHGGDFVGWQRQDNGPSVQASIEQAVADFCGETVVASASGRTDAGVHALGQVVTLDISKDTDANTVCKALNAHLRDVRVAVLQADAVAEDFHARFSATGRRYRYRIVNRRAPLALDEGLAWFVPVPLDADAMHVAAQCLVGHHDFSSFRASQCQANSPMKTLDEISVARHGEDIHITVAAKSFLHHQVRNIVGTLKLVGEGKWNSDDFRAALEACDRSAAGPTAPAHGLYFVGVTFE</sequence>
<name>A0A545U1D3_9PROT</name>
<dbReference type="InterPro" id="IPR020094">
    <property type="entry name" value="TruA/RsuA/RluB/E/F_N"/>
</dbReference>
<dbReference type="AlphaFoldDB" id="A0A545U1D3"/>
<evidence type="ECO:0000256" key="5">
    <source>
        <dbReference type="PIRSR" id="PIRSR001430-1"/>
    </source>
</evidence>
<dbReference type="EMBL" id="VHSH01000001">
    <property type="protein sequence ID" value="TQV83268.1"/>
    <property type="molecule type" value="Genomic_DNA"/>
</dbReference>
<dbReference type="EC" id="5.4.99.12" evidence="4"/>
<proteinExistence type="inferred from homology"/>
<dbReference type="InterPro" id="IPR020097">
    <property type="entry name" value="PsdUridine_synth_TruA_a/b_dom"/>
</dbReference>
<keyword evidence="3 4" id="KW-0413">Isomerase</keyword>
<dbReference type="NCBIfam" id="TIGR00071">
    <property type="entry name" value="hisT_truA"/>
    <property type="match status" value="1"/>
</dbReference>
<keyword evidence="2 4" id="KW-0819">tRNA processing</keyword>
<feature type="active site" description="Nucleophile" evidence="4 5">
    <location>
        <position position="52"/>
    </location>
</feature>
<keyword evidence="10" id="KW-1185">Reference proteome</keyword>
<dbReference type="Gene3D" id="3.30.70.660">
    <property type="entry name" value="Pseudouridine synthase I, catalytic domain, C-terminal subdomain"/>
    <property type="match status" value="1"/>
</dbReference>
<dbReference type="OrthoDB" id="9811823at2"/>
<dbReference type="RefSeq" id="WP_142894390.1">
    <property type="nucleotide sequence ID" value="NZ_ML660052.1"/>
</dbReference>